<evidence type="ECO:0000313" key="2">
    <source>
        <dbReference type="Proteomes" id="UP000294239"/>
    </source>
</evidence>
<organism evidence="1 2">
    <name type="scientific">Agrobacterium cavarae</name>
    <dbReference type="NCBI Taxonomy" id="2528239"/>
    <lineage>
        <taxon>Bacteria</taxon>
        <taxon>Pseudomonadati</taxon>
        <taxon>Pseudomonadota</taxon>
        <taxon>Alphaproteobacteria</taxon>
        <taxon>Hyphomicrobiales</taxon>
        <taxon>Rhizobiaceae</taxon>
        <taxon>Rhizobium/Agrobacterium group</taxon>
        <taxon>Agrobacterium</taxon>
    </lineage>
</organism>
<dbReference type="Proteomes" id="UP000294239">
    <property type="component" value="Unassembled WGS sequence"/>
</dbReference>
<gene>
    <name evidence="1" type="ORF">EYC79_18155</name>
</gene>
<dbReference type="GeneID" id="301043107"/>
<name>A0ABY1Y652_9HYPH</name>
<reference evidence="1 2" key="1">
    <citation type="submission" date="2019-02" db="EMBL/GenBank/DDBJ databases">
        <title>Current taxonomic status of genus Agrobacterium and description of Agrobacterium cavarae sp. nov. isolated from maize roots.</title>
        <authorList>
            <person name="Flores-Felix J.D."/>
            <person name="Menendez E."/>
            <person name="Ramirez-Bahena M.H."/>
            <person name="Garcia-Fraile P."/>
            <person name="Velazquez E."/>
        </authorList>
    </citation>
    <scope>NUCLEOTIDE SEQUENCE [LARGE SCALE GENOMIC DNA]</scope>
    <source>
        <strain evidence="1 2">RZME10</strain>
    </source>
</reference>
<dbReference type="RefSeq" id="WP_130978880.1">
    <property type="nucleotide sequence ID" value="NZ_SISF01000032.1"/>
</dbReference>
<protein>
    <submittedName>
        <fullName evidence="1">Uncharacterized protein</fullName>
    </submittedName>
</protein>
<keyword evidence="2" id="KW-1185">Reference proteome</keyword>
<evidence type="ECO:0000313" key="1">
    <source>
        <dbReference type="EMBL" id="TBN10873.1"/>
    </source>
</evidence>
<accession>A0ABY1Y652</accession>
<proteinExistence type="predicted"/>
<dbReference type="EMBL" id="SISF01000032">
    <property type="protein sequence ID" value="TBN10873.1"/>
    <property type="molecule type" value="Genomic_DNA"/>
</dbReference>
<comment type="caution">
    <text evidence="1">The sequence shown here is derived from an EMBL/GenBank/DDBJ whole genome shotgun (WGS) entry which is preliminary data.</text>
</comment>
<sequence>MTKQIIVDAMTGDVSEEDFTPETFPIVTAFLPIEPTPFWLAAHELLQLKKSDVLNAIADPDERYEAELEIEGRKTYRRDDPMVIKLAQLKGYPPAQMDDLWLYVQQHYR</sequence>